<keyword evidence="9" id="KW-1185">Reference proteome</keyword>
<dbReference type="RefSeq" id="WP_382390653.1">
    <property type="nucleotide sequence ID" value="NZ_JBHTCQ010000001.1"/>
</dbReference>
<dbReference type="Pfam" id="PF00107">
    <property type="entry name" value="ADH_zinc_N"/>
    <property type="match status" value="1"/>
</dbReference>
<keyword evidence="3 6" id="KW-0479">Metal-binding</keyword>
<dbReference type="SUPFAM" id="SSF51735">
    <property type="entry name" value="NAD(P)-binding Rossmann-fold domains"/>
    <property type="match status" value="1"/>
</dbReference>
<dbReference type="PROSITE" id="PS00059">
    <property type="entry name" value="ADH_ZINC"/>
    <property type="match status" value="1"/>
</dbReference>
<evidence type="ECO:0000313" key="9">
    <source>
        <dbReference type="Proteomes" id="UP001596455"/>
    </source>
</evidence>
<comment type="similarity">
    <text evidence="2 6">Belongs to the zinc-containing alcohol dehydrogenase family.</text>
</comment>
<reference evidence="9" key="1">
    <citation type="journal article" date="2019" name="Int. J. Syst. Evol. Microbiol.">
        <title>The Global Catalogue of Microorganisms (GCM) 10K type strain sequencing project: providing services to taxonomists for standard genome sequencing and annotation.</title>
        <authorList>
            <consortium name="The Broad Institute Genomics Platform"/>
            <consortium name="The Broad Institute Genome Sequencing Center for Infectious Disease"/>
            <person name="Wu L."/>
            <person name="Ma J."/>
        </authorList>
    </citation>
    <scope>NUCLEOTIDE SEQUENCE [LARGE SCALE GENOMIC DNA]</scope>
    <source>
        <strain evidence="9">JCM 1490</strain>
    </source>
</reference>
<feature type="domain" description="Enoyl reductase (ER)" evidence="7">
    <location>
        <begin position="7"/>
        <end position="337"/>
    </location>
</feature>
<keyword evidence="4 6" id="KW-0862">Zinc</keyword>
<evidence type="ECO:0000256" key="3">
    <source>
        <dbReference type="ARBA" id="ARBA00022723"/>
    </source>
</evidence>
<dbReference type="InterPro" id="IPR020843">
    <property type="entry name" value="ER"/>
</dbReference>
<dbReference type="InterPro" id="IPR002328">
    <property type="entry name" value="ADH_Zn_CS"/>
</dbReference>
<comment type="cofactor">
    <cofactor evidence="1 6">
        <name>Zn(2+)</name>
        <dbReference type="ChEBI" id="CHEBI:29105"/>
    </cofactor>
</comment>
<evidence type="ECO:0000256" key="1">
    <source>
        <dbReference type="ARBA" id="ARBA00001947"/>
    </source>
</evidence>
<evidence type="ECO:0000256" key="6">
    <source>
        <dbReference type="RuleBase" id="RU361277"/>
    </source>
</evidence>
<keyword evidence="5" id="KW-0560">Oxidoreductase</keyword>
<dbReference type="Gene3D" id="3.90.180.10">
    <property type="entry name" value="Medium-chain alcohol dehydrogenases, catalytic domain"/>
    <property type="match status" value="1"/>
</dbReference>
<proteinExistence type="inferred from homology"/>
<dbReference type="PANTHER" id="PTHR43161">
    <property type="entry name" value="SORBITOL DEHYDROGENASE"/>
    <property type="match status" value="1"/>
</dbReference>
<evidence type="ECO:0000259" key="7">
    <source>
        <dbReference type="SMART" id="SM00829"/>
    </source>
</evidence>
<dbReference type="InterPro" id="IPR036291">
    <property type="entry name" value="NAD(P)-bd_dom_sf"/>
</dbReference>
<dbReference type="Pfam" id="PF08240">
    <property type="entry name" value="ADH_N"/>
    <property type="match status" value="1"/>
</dbReference>
<evidence type="ECO:0000313" key="8">
    <source>
        <dbReference type="EMBL" id="MFC7403825.1"/>
    </source>
</evidence>
<protein>
    <submittedName>
        <fullName evidence="8">Zinc-binding dehydrogenase</fullName>
    </submittedName>
</protein>
<evidence type="ECO:0000256" key="5">
    <source>
        <dbReference type="ARBA" id="ARBA00023002"/>
    </source>
</evidence>
<name>A0ABW2Q2U6_9MICO</name>
<sequence>MKALQLAEFGRMEVVELPDPQPGPGEVLIRVAATGICGSDLHGFTGENGRRIPGQVMGHESVGTVAALGEGVDGLALGDPVTFNPVVVPESDLEAYAGREQLSPNKTVIGVATHVVASFAQLLAVPARNVVPLPADMPLELGALVEPLAVAVHAVRCAGVRATDAVLVTGAGPIGQSVVLALQMLGVSRIVVTEVVASRRALVEQLGVTVVDAAREDVADVVAEALDGPADRAIDAVGIEPTLRLALTATAIGGTVCLVGMGAPRLGLDAFEVSTKERALVGSFTYSAQDFADAAAWIGTAPAQAAALISRQVPLAQGPQAFTDLAAGDDTPGKVLVRLDQEG</sequence>
<dbReference type="Proteomes" id="UP001596455">
    <property type="component" value="Unassembled WGS sequence"/>
</dbReference>
<accession>A0ABW2Q2U6</accession>
<comment type="caution">
    <text evidence="8">The sequence shown here is derived from an EMBL/GenBank/DDBJ whole genome shotgun (WGS) entry which is preliminary data.</text>
</comment>
<organism evidence="8 9">
    <name type="scientific">Georgenia alba</name>
    <dbReference type="NCBI Taxonomy" id="2233858"/>
    <lineage>
        <taxon>Bacteria</taxon>
        <taxon>Bacillati</taxon>
        <taxon>Actinomycetota</taxon>
        <taxon>Actinomycetes</taxon>
        <taxon>Micrococcales</taxon>
        <taxon>Bogoriellaceae</taxon>
        <taxon>Georgenia</taxon>
    </lineage>
</organism>
<dbReference type="InterPro" id="IPR011032">
    <property type="entry name" value="GroES-like_sf"/>
</dbReference>
<dbReference type="InterPro" id="IPR013149">
    <property type="entry name" value="ADH-like_C"/>
</dbReference>
<dbReference type="Gene3D" id="3.40.50.720">
    <property type="entry name" value="NAD(P)-binding Rossmann-like Domain"/>
    <property type="match status" value="1"/>
</dbReference>
<evidence type="ECO:0000256" key="2">
    <source>
        <dbReference type="ARBA" id="ARBA00008072"/>
    </source>
</evidence>
<gene>
    <name evidence="8" type="ORF">ACFQQL_01785</name>
</gene>
<dbReference type="SUPFAM" id="SSF50129">
    <property type="entry name" value="GroES-like"/>
    <property type="match status" value="1"/>
</dbReference>
<dbReference type="SMART" id="SM00829">
    <property type="entry name" value="PKS_ER"/>
    <property type="match status" value="1"/>
</dbReference>
<dbReference type="InterPro" id="IPR013154">
    <property type="entry name" value="ADH-like_N"/>
</dbReference>
<dbReference type="EMBL" id="JBHTCQ010000001">
    <property type="protein sequence ID" value="MFC7403825.1"/>
    <property type="molecule type" value="Genomic_DNA"/>
</dbReference>
<evidence type="ECO:0000256" key="4">
    <source>
        <dbReference type="ARBA" id="ARBA00022833"/>
    </source>
</evidence>